<dbReference type="InterPro" id="IPR029062">
    <property type="entry name" value="Class_I_gatase-like"/>
</dbReference>
<dbReference type="Proteomes" id="UP000249700">
    <property type="component" value="Unassembled WGS sequence"/>
</dbReference>
<dbReference type="EMBL" id="QLSX01000018">
    <property type="protein sequence ID" value="RAR57002.1"/>
    <property type="molecule type" value="Genomic_DNA"/>
</dbReference>
<dbReference type="InterPro" id="IPR044992">
    <property type="entry name" value="ChyE-like"/>
</dbReference>
<comment type="caution">
    <text evidence="2">The sequence shown here is derived from an EMBL/GenBank/DDBJ whole genome shotgun (WGS) entry which is preliminary data.</text>
</comment>
<name>A0A328XIP7_9GAMM</name>
<dbReference type="CDD" id="cd01741">
    <property type="entry name" value="GATase1_1"/>
    <property type="match status" value="1"/>
</dbReference>
<gene>
    <name evidence="2" type="ORF">BCL93_11811</name>
</gene>
<dbReference type="Pfam" id="PF00117">
    <property type="entry name" value="GATase"/>
    <property type="match status" value="1"/>
</dbReference>
<evidence type="ECO:0000313" key="2">
    <source>
        <dbReference type="EMBL" id="RAR57002.1"/>
    </source>
</evidence>
<keyword evidence="2" id="KW-0315">Glutamine amidotransferase</keyword>
<feature type="domain" description="Glutamine amidotransferase" evidence="1">
    <location>
        <begin position="78"/>
        <end position="194"/>
    </location>
</feature>
<dbReference type="SUPFAM" id="SSF52317">
    <property type="entry name" value="Class I glutamine amidotransferase-like"/>
    <property type="match status" value="1"/>
</dbReference>
<protein>
    <submittedName>
        <fullName evidence="2">GMP synthase-like glutamine amidotransferase</fullName>
    </submittedName>
</protein>
<evidence type="ECO:0000259" key="1">
    <source>
        <dbReference type="Pfam" id="PF00117"/>
    </source>
</evidence>
<dbReference type="GO" id="GO:0016740">
    <property type="term" value="F:transferase activity"/>
    <property type="evidence" value="ECO:0007669"/>
    <property type="project" value="UniProtKB-KW"/>
</dbReference>
<sequence>MPLPNRRWTPRPRPGHHDAMHIYFLQHAAGLGPARFADWLDSMGHSHNSCHLYAGEAPPRLADCDALVLLDGDLAVDDTATHPWLAREKKLLTRALKSGKPVLGVGMGARLIAEGLGAIVSRGTYPALGWQRIELAPESPFDLPETFEAFSWQRDIFGLPDGALPLGGSEASPLQGFAWDRGRVVALQCHLEATDASISALFEHLAAQTHAGASPLEGLHVQAPEAILADTRRVDHQAALLDRLMVQWLRSVAR</sequence>
<evidence type="ECO:0000313" key="3">
    <source>
        <dbReference type="Proteomes" id="UP000249700"/>
    </source>
</evidence>
<dbReference type="PANTHER" id="PTHR42695">
    <property type="entry name" value="GLUTAMINE AMIDOTRANSFERASE YLR126C-RELATED"/>
    <property type="match status" value="1"/>
</dbReference>
<dbReference type="PANTHER" id="PTHR42695:SF5">
    <property type="entry name" value="GLUTAMINE AMIDOTRANSFERASE YLR126C-RELATED"/>
    <property type="match status" value="1"/>
</dbReference>
<reference evidence="2 3" key="1">
    <citation type="submission" date="2018-06" db="EMBL/GenBank/DDBJ databases">
        <title>Comparative analysis of microorganisms from saline springs in Andes Mountain Range, Colombia.</title>
        <authorList>
            <person name="Rubin E."/>
        </authorList>
    </citation>
    <scope>NUCLEOTIDE SEQUENCE [LARGE SCALE GENOMIC DNA]</scope>
    <source>
        <strain evidence="2 3">USBA-857</strain>
    </source>
</reference>
<dbReference type="GO" id="GO:0005829">
    <property type="term" value="C:cytosol"/>
    <property type="evidence" value="ECO:0007669"/>
    <property type="project" value="TreeGrafter"/>
</dbReference>
<keyword evidence="2" id="KW-0808">Transferase</keyword>
<dbReference type="InterPro" id="IPR017926">
    <property type="entry name" value="GATASE"/>
</dbReference>
<proteinExistence type="predicted"/>
<accession>A0A328XIP7</accession>
<dbReference type="Gene3D" id="3.40.50.880">
    <property type="match status" value="1"/>
</dbReference>
<organism evidence="2 3">
    <name type="scientific">Onishia taeanensis</name>
    <dbReference type="NCBI Taxonomy" id="284577"/>
    <lineage>
        <taxon>Bacteria</taxon>
        <taxon>Pseudomonadati</taxon>
        <taxon>Pseudomonadota</taxon>
        <taxon>Gammaproteobacteria</taxon>
        <taxon>Oceanospirillales</taxon>
        <taxon>Halomonadaceae</taxon>
        <taxon>Onishia</taxon>
    </lineage>
</organism>
<dbReference type="AlphaFoldDB" id="A0A328XIP7"/>